<evidence type="ECO:0000313" key="2">
    <source>
        <dbReference type="EMBL" id="KAI2644748.1"/>
    </source>
</evidence>
<reference evidence="2 3" key="1">
    <citation type="submission" date="2022-01" db="EMBL/GenBank/DDBJ databases">
        <title>A high-quality chromosome-level genome assembly of rohu carp, Labeo rohita.</title>
        <authorList>
            <person name="Arick M.A. II"/>
            <person name="Hsu C.-Y."/>
            <person name="Magbanua Z."/>
            <person name="Pechanova O."/>
            <person name="Grover C."/>
            <person name="Miller E."/>
            <person name="Thrash A."/>
            <person name="Ezzel L."/>
            <person name="Alam S."/>
            <person name="Benzie J."/>
            <person name="Hamilton M."/>
            <person name="Karsi A."/>
            <person name="Lawrence M.L."/>
            <person name="Peterson D.G."/>
        </authorList>
    </citation>
    <scope>NUCLEOTIDE SEQUENCE [LARGE SCALE GENOMIC DNA]</scope>
    <source>
        <strain evidence="3">BAU-BD-2019</strain>
        <tissue evidence="2">Blood</tissue>
    </source>
</reference>
<evidence type="ECO:0000256" key="1">
    <source>
        <dbReference type="SAM" id="MobiDB-lite"/>
    </source>
</evidence>
<keyword evidence="3" id="KW-1185">Reference proteome</keyword>
<dbReference type="EMBL" id="JACTAM010002441">
    <property type="protein sequence ID" value="KAI2644748.1"/>
    <property type="molecule type" value="Genomic_DNA"/>
</dbReference>
<organism evidence="2 3">
    <name type="scientific">Labeo rohita</name>
    <name type="common">Indian major carp</name>
    <name type="synonym">Cyprinus rohita</name>
    <dbReference type="NCBI Taxonomy" id="84645"/>
    <lineage>
        <taxon>Eukaryota</taxon>
        <taxon>Metazoa</taxon>
        <taxon>Chordata</taxon>
        <taxon>Craniata</taxon>
        <taxon>Vertebrata</taxon>
        <taxon>Euteleostomi</taxon>
        <taxon>Actinopterygii</taxon>
        <taxon>Neopterygii</taxon>
        <taxon>Teleostei</taxon>
        <taxon>Ostariophysi</taxon>
        <taxon>Cypriniformes</taxon>
        <taxon>Cyprinidae</taxon>
        <taxon>Labeoninae</taxon>
        <taxon>Labeonini</taxon>
        <taxon>Labeo</taxon>
    </lineage>
</organism>
<proteinExistence type="predicted"/>
<gene>
    <name evidence="2" type="ORF">H4Q32_026618</name>
</gene>
<sequence length="301" mass="33941">MRPLQYWLEPRVPSHAWRHRRLRIRVDQACVKALIPWKDSQWMERGLQQEDGHDRCFQHGFLKWAQLNLRLLRATHMVQRIWEVFGKAEVDLFTSEDSSHWPIYYLKDRDVLAHSWPNLLLYTFSLTVLDPSSNQVSQGTEAQASSVGPSLEKPTSVLGAVPAARSSPPWPIPLRRDLLSQLELRLQDASMLLNGLSFPPGVQPAAKTQPPVTYRLKVYVTAITAPNALIAHQSAGRNNLVVPFLKESTIPTWDLSTSVKHMGDLQALSVNSSCLEFRPGDSKEEPGVEFTLPGQGTEDLP</sequence>
<accession>A0ABQ8L205</accession>
<comment type="caution">
    <text evidence="2">The sequence shown here is derived from an EMBL/GenBank/DDBJ whole genome shotgun (WGS) entry which is preliminary data.</text>
</comment>
<evidence type="ECO:0000313" key="3">
    <source>
        <dbReference type="Proteomes" id="UP000830375"/>
    </source>
</evidence>
<name>A0ABQ8L205_LABRO</name>
<dbReference type="Proteomes" id="UP000830375">
    <property type="component" value="Unassembled WGS sequence"/>
</dbReference>
<protein>
    <submittedName>
        <fullName evidence="2">Maestro heat-like repeat-containing protein family member 1</fullName>
    </submittedName>
</protein>
<feature type="region of interest" description="Disordered" evidence="1">
    <location>
        <begin position="278"/>
        <end position="301"/>
    </location>
</feature>